<keyword evidence="2" id="KW-0472">Membrane</keyword>
<dbReference type="Pfam" id="PF13410">
    <property type="entry name" value="GST_C_2"/>
    <property type="match status" value="1"/>
</dbReference>
<dbReference type="SUPFAM" id="SSF47616">
    <property type="entry name" value="GST C-terminal domain-like"/>
    <property type="match status" value="1"/>
</dbReference>
<organism evidence="5 6">
    <name type="scientific">Aquatica leii</name>
    <dbReference type="NCBI Taxonomy" id="1421715"/>
    <lineage>
        <taxon>Eukaryota</taxon>
        <taxon>Metazoa</taxon>
        <taxon>Ecdysozoa</taxon>
        <taxon>Arthropoda</taxon>
        <taxon>Hexapoda</taxon>
        <taxon>Insecta</taxon>
        <taxon>Pterygota</taxon>
        <taxon>Neoptera</taxon>
        <taxon>Endopterygota</taxon>
        <taxon>Coleoptera</taxon>
        <taxon>Polyphaga</taxon>
        <taxon>Elateriformia</taxon>
        <taxon>Elateroidea</taxon>
        <taxon>Lampyridae</taxon>
        <taxon>Luciolinae</taxon>
        <taxon>Aquatica</taxon>
    </lineage>
</organism>
<dbReference type="SUPFAM" id="SSF52833">
    <property type="entry name" value="Thioredoxin-like"/>
    <property type="match status" value="1"/>
</dbReference>
<dbReference type="InterPro" id="IPR036282">
    <property type="entry name" value="Glutathione-S-Trfase_C_sf"/>
</dbReference>
<dbReference type="InterPro" id="IPR004045">
    <property type="entry name" value="Glutathione_S-Trfase_N"/>
</dbReference>
<dbReference type="GO" id="GO:0008053">
    <property type="term" value="P:mitochondrial fusion"/>
    <property type="evidence" value="ECO:0007669"/>
    <property type="project" value="TreeGrafter"/>
</dbReference>
<comment type="similarity">
    <text evidence="1">Belongs to the GST superfamily.</text>
</comment>
<keyword evidence="2" id="KW-1133">Transmembrane helix</keyword>
<comment type="caution">
    <text evidence="5">The sequence shown here is derived from an EMBL/GenBank/DDBJ whole genome shotgun (WGS) entry which is preliminary data.</text>
</comment>
<dbReference type="GO" id="GO:0006626">
    <property type="term" value="P:protein targeting to mitochondrion"/>
    <property type="evidence" value="ECO:0007669"/>
    <property type="project" value="TreeGrafter"/>
</dbReference>
<sequence>MRLRNLTSETDLLAAKNRYHMCKRNFFLRAHLLLVFTPAYFPKMSSTQEEASHEINVKNGLLLYHHPYSYYSQKVLMSLYEKNLPFEKQFINLVKEVQYEPWFLKLNPRGQIPVLQDTGKVIPDSARIIDYLEDNFSNGDTPRLIPINNPAVKEKVLHFRSILDPLPARVLTIGSFHHSELVHFPKPPFVGPIRSLLKNGDKRIVSLLKDLAETNPDISLVLLRKVAVYERKSSTITEKTEYLKLLDQFDEVLTEVENELASHTGDKENWWLCGDCFTVADISLTILLERLSQLGYESRFWKNGKRPYLEKYYARVKQRESYQKTIPNMLFHVKMFMSTYRKHLTISIGVGICAVIILGGVYIALKPEK</sequence>
<dbReference type="InterPro" id="IPR010987">
    <property type="entry name" value="Glutathione-S-Trfase_C-like"/>
</dbReference>
<evidence type="ECO:0000256" key="2">
    <source>
        <dbReference type="SAM" id="Phobius"/>
    </source>
</evidence>
<dbReference type="AlphaFoldDB" id="A0AAN7S816"/>
<dbReference type="GO" id="GO:0000266">
    <property type="term" value="P:mitochondrial fission"/>
    <property type="evidence" value="ECO:0007669"/>
    <property type="project" value="TreeGrafter"/>
</dbReference>
<dbReference type="PROSITE" id="PS50405">
    <property type="entry name" value="GST_CTER"/>
    <property type="match status" value="1"/>
</dbReference>
<dbReference type="Gene3D" id="1.20.1050.10">
    <property type="match status" value="1"/>
</dbReference>
<feature type="domain" description="GST C-terminal" evidence="4">
    <location>
        <begin position="198"/>
        <end position="336"/>
    </location>
</feature>
<evidence type="ECO:0000256" key="1">
    <source>
        <dbReference type="ARBA" id="ARBA00007409"/>
    </source>
</evidence>
<protein>
    <recommendedName>
        <fullName evidence="7">Ganglioside-induced differentiation-associated protein 1</fullName>
    </recommendedName>
</protein>
<evidence type="ECO:0008006" key="7">
    <source>
        <dbReference type="Google" id="ProtNLM"/>
    </source>
</evidence>
<dbReference type="Pfam" id="PF13417">
    <property type="entry name" value="GST_N_3"/>
    <property type="match status" value="1"/>
</dbReference>
<keyword evidence="2" id="KW-0812">Transmembrane</keyword>
<evidence type="ECO:0000313" key="5">
    <source>
        <dbReference type="EMBL" id="KAK4876661.1"/>
    </source>
</evidence>
<dbReference type="PANTHER" id="PTHR44188:SF1">
    <property type="entry name" value="GDAP1, ISOFORM A"/>
    <property type="match status" value="1"/>
</dbReference>
<name>A0AAN7S816_9COLE</name>
<gene>
    <name evidence="5" type="ORF">RN001_009167</name>
</gene>
<dbReference type="EMBL" id="JARPUR010000004">
    <property type="protein sequence ID" value="KAK4876661.1"/>
    <property type="molecule type" value="Genomic_DNA"/>
</dbReference>
<dbReference type="GO" id="GO:0005741">
    <property type="term" value="C:mitochondrial outer membrane"/>
    <property type="evidence" value="ECO:0007669"/>
    <property type="project" value="TreeGrafter"/>
</dbReference>
<dbReference type="CDD" id="cd00570">
    <property type="entry name" value="GST_N_family"/>
    <property type="match status" value="1"/>
</dbReference>
<feature type="transmembrane region" description="Helical" evidence="2">
    <location>
        <begin position="344"/>
        <end position="365"/>
    </location>
</feature>
<proteinExistence type="inferred from homology"/>
<reference evidence="6" key="1">
    <citation type="submission" date="2023-01" db="EMBL/GenBank/DDBJ databases">
        <title>Key to firefly adult light organ development and bioluminescence: homeobox transcription factors regulate luciferase expression and transportation to peroxisome.</title>
        <authorList>
            <person name="Fu X."/>
        </authorList>
    </citation>
    <scope>NUCLEOTIDE SEQUENCE [LARGE SCALE GENOMIC DNA]</scope>
</reference>
<dbReference type="InterPro" id="IPR036249">
    <property type="entry name" value="Thioredoxin-like_sf"/>
</dbReference>
<keyword evidence="6" id="KW-1185">Reference proteome</keyword>
<feature type="domain" description="GST N-terminal" evidence="3">
    <location>
        <begin position="59"/>
        <end position="140"/>
    </location>
</feature>
<evidence type="ECO:0000259" key="4">
    <source>
        <dbReference type="PROSITE" id="PS50405"/>
    </source>
</evidence>
<dbReference type="Proteomes" id="UP001353858">
    <property type="component" value="Unassembled WGS sequence"/>
</dbReference>
<dbReference type="Gene3D" id="3.40.30.10">
    <property type="entry name" value="Glutaredoxin"/>
    <property type="match status" value="1"/>
</dbReference>
<evidence type="ECO:0000313" key="6">
    <source>
        <dbReference type="Proteomes" id="UP001353858"/>
    </source>
</evidence>
<dbReference type="PROSITE" id="PS50404">
    <property type="entry name" value="GST_NTER"/>
    <property type="match status" value="1"/>
</dbReference>
<dbReference type="PANTHER" id="PTHR44188">
    <property type="entry name" value="GDAP1, ISOFORM A"/>
    <property type="match status" value="1"/>
</dbReference>
<evidence type="ECO:0000259" key="3">
    <source>
        <dbReference type="PROSITE" id="PS50404"/>
    </source>
</evidence>
<accession>A0AAN7S816</accession>